<dbReference type="Gene3D" id="2.60.40.1180">
    <property type="entry name" value="Golgi alpha-mannosidase II"/>
    <property type="match status" value="1"/>
</dbReference>
<evidence type="ECO:0000256" key="2">
    <source>
        <dbReference type="ARBA" id="ARBA00007951"/>
    </source>
</evidence>
<evidence type="ECO:0000256" key="5">
    <source>
        <dbReference type="ARBA" id="ARBA00022801"/>
    </source>
</evidence>
<evidence type="ECO:0000259" key="9">
    <source>
        <dbReference type="Pfam" id="PF16757"/>
    </source>
</evidence>
<dbReference type="PANTHER" id="PTHR10030:SF37">
    <property type="entry name" value="ALPHA-L-FUCOSIDASE-RELATED"/>
    <property type="match status" value="1"/>
</dbReference>
<comment type="similarity">
    <text evidence="2">Belongs to the glycosyl hydrolase 29 family.</text>
</comment>
<keyword evidence="4" id="KW-0732">Signal</keyword>
<comment type="function">
    <text evidence="1">Alpha-L-fucosidase is responsible for hydrolyzing the alpha-1,6-linked fucose joined to the reducing-end N-acetylglucosamine of the carbohydrate moieties of glycoproteins.</text>
</comment>
<dbReference type="InterPro" id="IPR000933">
    <property type="entry name" value="Glyco_hydro_29"/>
</dbReference>
<keyword evidence="11" id="KW-1185">Reference proteome</keyword>
<dbReference type="EC" id="3.2.1.51" evidence="3"/>
<evidence type="ECO:0000259" key="8">
    <source>
        <dbReference type="Pfam" id="PF01120"/>
    </source>
</evidence>
<feature type="domain" description="Alpha-L-fucosidase C-terminal" evidence="9">
    <location>
        <begin position="408"/>
        <end position="484"/>
    </location>
</feature>
<organism evidence="10 11">
    <name type="scientific">Flavipsychrobacter stenotrophus</name>
    <dbReference type="NCBI Taxonomy" id="2077091"/>
    <lineage>
        <taxon>Bacteria</taxon>
        <taxon>Pseudomonadati</taxon>
        <taxon>Bacteroidota</taxon>
        <taxon>Chitinophagia</taxon>
        <taxon>Chitinophagales</taxon>
        <taxon>Chitinophagaceae</taxon>
        <taxon>Flavipsychrobacter</taxon>
    </lineage>
</organism>
<dbReference type="PIRSF" id="PIRSF001092">
    <property type="entry name" value="Alpha-L-fucosidase"/>
    <property type="match status" value="1"/>
</dbReference>
<protein>
    <recommendedName>
        <fullName evidence="3">alpha-L-fucosidase</fullName>
        <ecNumber evidence="3">3.2.1.51</ecNumber>
    </recommendedName>
</protein>
<evidence type="ECO:0000256" key="4">
    <source>
        <dbReference type="ARBA" id="ARBA00022729"/>
    </source>
</evidence>
<comment type="caution">
    <text evidence="10">The sequence shown here is derived from an EMBL/GenBank/DDBJ whole genome shotgun (WGS) entry which is preliminary data.</text>
</comment>
<evidence type="ECO:0000256" key="6">
    <source>
        <dbReference type="ARBA" id="ARBA00023295"/>
    </source>
</evidence>
<sequence>MGSNQIKVFFVAVIGFFLLPGNLSAQHNQYFPDPDTAIQHRLEEWKDLKFGLLMHWGTYSQWGVVESWSICPEDLGWATGGRKKDIADDYNGYVKAYHNLQTTFNPVQFDSDKWAAAAKEAGMKYIVFTTKHHDGFCMFDSKYTDYKITDKKTPFSTNSRANVTKEIFGAFRKQNFWIGAYFSKPDWNSDYFWWKKFPVSDRNANYSVKKYPEQWKQFTDYTHNQINELVTDYGKLDTLWLDGGWVRPKTDDEVKETLLAEEDGSRWARNPQSQDIDMPRLVKEVRAKQPKLLVVDRAVPGPQQNYLTPEQEIPNEGLPYPWETCMTMATSWSYMPNDKYKPSNELIEKLVDIVSKGGNYLLNIGPGPNGELDADAYVRLKEIGAWMKVNGEAIYGTRMYKVFKEGDSIRYTQSKDGKTKFIFFFEFPKEIVTLSEMSFSKNTRLHMLGSQRQLKWNAKEGRMNIHIPADLKKVTDHVWVIKVTE</sequence>
<dbReference type="EMBL" id="PPSL01000005">
    <property type="protein sequence ID" value="PQJ09636.1"/>
    <property type="molecule type" value="Genomic_DNA"/>
</dbReference>
<dbReference type="InterPro" id="IPR016286">
    <property type="entry name" value="FUC_metazoa-typ"/>
</dbReference>
<dbReference type="SUPFAM" id="SSF51445">
    <property type="entry name" value="(Trans)glycosidases"/>
    <property type="match status" value="1"/>
</dbReference>
<dbReference type="GO" id="GO:0005764">
    <property type="term" value="C:lysosome"/>
    <property type="evidence" value="ECO:0007669"/>
    <property type="project" value="TreeGrafter"/>
</dbReference>
<name>A0A2S7SSY3_9BACT</name>
<dbReference type="GO" id="GO:0006004">
    <property type="term" value="P:fucose metabolic process"/>
    <property type="evidence" value="ECO:0007669"/>
    <property type="project" value="InterPro"/>
</dbReference>
<dbReference type="OrthoDB" id="1095333at2"/>
<dbReference type="InterPro" id="IPR017853">
    <property type="entry name" value="GH"/>
</dbReference>
<dbReference type="AlphaFoldDB" id="A0A2S7SSY3"/>
<evidence type="ECO:0000256" key="3">
    <source>
        <dbReference type="ARBA" id="ARBA00012662"/>
    </source>
</evidence>
<dbReference type="GO" id="GO:0016139">
    <property type="term" value="P:glycoside catabolic process"/>
    <property type="evidence" value="ECO:0007669"/>
    <property type="project" value="TreeGrafter"/>
</dbReference>
<accession>A0A2S7SSY3</accession>
<dbReference type="InterPro" id="IPR013780">
    <property type="entry name" value="Glyco_hydro_b"/>
</dbReference>
<dbReference type="Proteomes" id="UP000239872">
    <property type="component" value="Unassembled WGS sequence"/>
</dbReference>
<feature type="domain" description="Glycoside hydrolase family 29 N-terminal" evidence="8">
    <location>
        <begin position="24"/>
        <end position="392"/>
    </location>
</feature>
<keyword evidence="6" id="KW-0326">Glycosidase</keyword>
<dbReference type="InterPro" id="IPR057739">
    <property type="entry name" value="Glyco_hydro_29_N"/>
</dbReference>
<dbReference type="Gene3D" id="3.20.20.80">
    <property type="entry name" value="Glycosidases"/>
    <property type="match status" value="1"/>
</dbReference>
<keyword evidence="5" id="KW-0378">Hydrolase</keyword>
<proteinExistence type="inferred from homology"/>
<evidence type="ECO:0000256" key="1">
    <source>
        <dbReference type="ARBA" id="ARBA00004071"/>
    </source>
</evidence>
<dbReference type="Pfam" id="PF16757">
    <property type="entry name" value="Fucosidase_C"/>
    <property type="match status" value="1"/>
</dbReference>
<reference evidence="10 11" key="1">
    <citation type="submission" date="2018-01" db="EMBL/GenBank/DDBJ databases">
        <title>A novel member of the phylum Bacteroidetes isolated from glacier ice.</title>
        <authorList>
            <person name="Liu Q."/>
            <person name="Xin Y.-H."/>
        </authorList>
    </citation>
    <scope>NUCLEOTIDE SEQUENCE [LARGE SCALE GENOMIC DNA]</scope>
    <source>
        <strain evidence="10 11">RB1R16</strain>
    </source>
</reference>
<gene>
    <name evidence="10" type="ORF">CJD36_017005</name>
</gene>
<dbReference type="RefSeq" id="WP_105040407.1">
    <property type="nucleotide sequence ID" value="NZ_PPSL01000005.1"/>
</dbReference>
<evidence type="ECO:0000313" key="11">
    <source>
        <dbReference type="Proteomes" id="UP000239872"/>
    </source>
</evidence>
<dbReference type="PANTHER" id="PTHR10030">
    <property type="entry name" value="ALPHA-L-FUCOSIDASE"/>
    <property type="match status" value="1"/>
</dbReference>
<dbReference type="Pfam" id="PF01120">
    <property type="entry name" value="Alpha_L_fucos"/>
    <property type="match status" value="1"/>
</dbReference>
<evidence type="ECO:0000313" key="10">
    <source>
        <dbReference type="EMBL" id="PQJ09636.1"/>
    </source>
</evidence>
<dbReference type="InterPro" id="IPR031919">
    <property type="entry name" value="Fucosidase_C"/>
</dbReference>
<dbReference type="SMART" id="SM00812">
    <property type="entry name" value="Alpha_L_fucos"/>
    <property type="match status" value="1"/>
</dbReference>
<feature type="site" description="May be important for catalysis" evidence="7">
    <location>
        <position position="325"/>
    </location>
</feature>
<dbReference type="GO" id="GO:0004560">
    <property type="term" value="F:alpha-L-fucosidase activity"/>
    <property type="evidence" value="ECO:0007669"/>
    <property type="project" value="InterPro"/>
</dbReference>
<evidence type="ECO:0000256" key="7">
    <source>
        <dbReference type="PIRSR" id="PIRSR001092-1"/>
    </source>
</evidence>